<dbReference type="FunFam" id="3.30.200.20:FF:000278">
    <property type="entry name" value="Calcium/calmodulin-dependent protein kinase II"/>
    <property type="match status" value="1"/>
</dbReference>
<keyword evidence="4" id="KW-0597">Phosphoprotein</keyword>
<feature type="domain" description="Protein kinase" evidence="15">
    <location>
        <begin position="37"/>
        <end position="295"/>
    </location>
</feature>
<dbReference type="RefSeq" id="XP_018984791.1">
    <property type="nucleotide sequence ID" value="XM_019129044.1"/>
</dbReference>
<dbReference type="GO" id="GO:0005516">
    <property type="term" value="F:calmodulin binding"/>
    <property type="evidence" value="ECO:0007669"/>
    <property type="project" value="UniProtKB-KW"/>
</dbReference>
<proteinExistence type="inferred from homology"/>
<evidence type="ECO:0000256" key="14">
    <source>
        <dbReference type="SAM" id="MobiDB-lite"/>
    </source>
</evidence>
<dbReference type="GO" id="GO:0005524">
    <property type="term" value="F:ATP binding"/>
    <property type="evidence" value="ECO:0007669"/>
    <property type="project" value="UniProtKB-UniRule"/>
</dbReference>
<dbReference type="InterPro" id="IPR011009">
    <property type="entry name" value="Kinase-like_dom_sf"/>
</dbReference>
<dbReference type="Gene3D" id="1.10.510.10">
    <property type="entry name" value="Transferase(Phosphotransferase) domain 1"/>
    <property type="match status" value="1"/>
</dbReference>
<comment type="catalytic activity">
    <reaction evidence="10">
        <text>L-threonyl-[protein] + ATP = O-phospho-L-threonyl-[protein] + ADP + H(+)</text>
        <dbReference type="Rhea" id="RHEA:46608"/>
        <dbReference type="Rhea" id="RHEA-COMP:11060"/>
        <dbReference type="Rhea" id="RHEA-COMP:11605"/>
        <dbReference type="ChEBI" id="CHEBI:15378"/>
        <dbReference type="ChEBI" id="CHEBI:30013"/>
        <dbReference type="ChEBI" id="CHEBI:30616"/>
        <dbReference type="ChEBI" id="CHEBI:61977"/>
        <dbReference type="ChEBI" id="CHEBI:456216"/>
        <dbReference type="EC" id="2.7.11.17"/>
    </reaction>
</comment>
<sequence length="416" mass="46355">MPVVAPHDDTIAPSGKFSQMLNKISGQPESYARKSAYTFGKTLGAGSFGVVRQARNNTTKEEVAIKIMLKSTLNGNEQLVYDELSFLTQLKHPHIVGFRDWFESKSKFYVVTQLATGGELFDRIVDLGHFTERDASLVIYQVAEALEYLHGQNIVHRDVKPENILYLNHEQESPIVLADFGIAKRLRSSDDLIHTSAGSFGYAAPEVLKGLGHGKLCDVWSLGVITYTLLCGYSPFRSENIPDFLAEVKHNNAVIFHEKYWKHISEDARRFIVNLLDVEPTERPSIEQVLQDKWLTNIAAEHHDVDLLPSIRAGFNAKSKFKQAIELVMLQNRIKRLQELDDDDSDDTDFEDVGSSSSTGLSGWGALSSALKKTQSTGSSSSTSSEKKSSDAISALQQLVKTATQNKERVLNHVEE</sequence>
<dbReference type="AlphaFoldDB" id="A0A1E3QP43"/>
<evidence type="ECO:0000256" key="2">
    <source>
        <dbReference type="ARBA" id="ARBA00012434"/>
    </source>
</evidence>
<dbReference type="Proteomes" id="UP000094336">
    <property type="component" value="Unassembled WGS sequence"/>
</dbReference>
<feature type="binding site" evidence="12">
    <location>
        <position position="66"/>
    </location>
    <ligand>
        <name>ATP</name>
        <dbReference type="ChEBI" id="CHEBI:30616"/>
    </ligand>
</feature>
<keyword evidence="6 12" id="KW-0547">Nucleotide-binding</keyword>
<evidence type="ECO:0000256" key="3">
    <source>
        <dbReference type="ARBA" id="ARBA00022527"/>
    </source>
</evidence>
<dbReference type="GeneID" id="30146897"/>
<evidence type="ECO:0000256" key="11">
    <source>
        <dbReference type="ARBA" id="ARBA00047430"/>
    </source>
</evidence>
<evidence type="ECO:0000256" key="1">
    <source>
        <dbReference type="ARBA" id="ARBA00005354"/>
    </source>
</evidence>
<feature type="compositionally biased region" description="Acidic residues" evidence="14">
    <location>
        <begin position="342"/>
        <end position="352"/>
    </location>
</feature>
<keyword evidence="3 13" id="KW-0723">Serine/threonine-protein kinase</keyword>
<evidence type="ECO:0000256" key="13">
    <source>
        <dbReference type="RuleBase" id="RU000304"/>
    </source>
</evidence>
<evidence type="ECO:0000256" key="7">
    <source>
        <dbReference type="ARBA" id="ARBA00022777"/>
    </source>
</evidence>
<name>A0A1E3QP43_9ASCO</name>
<comment type="catalytic activity">
    <reaction evidence="11">
        <text>L-seryl-[protein] + ATP = O-phospho-L-seryl-[protein] + ADP + H(+)</text>
        <dbReference type="Rhea" id="RHEA:17989"/>
        <dbReference type="Rhea" id="RHEA-COMP:9863"/>
        <dbReference type="Rhea" id="RHEA-COMP:11604"/>
        <dbReference type="ChEBI" id="CHEBI:15378"/>
        <dbReference type="ChEBI" id="CHEBI:29999"/>
        <dbReference type="ChEBI" id="CHEBI:30616"/>
        <dbReference type="ChEBI" id="CHEBI:83421"/>
        <dbReference type="ChEBI" id="CHEBI:456216"/>
        <dbReference type="EC" id="2.7.11.17"/>
    </reaction>
</comment>
<dbReference type="SMART" id="SM00220">
    <property type="entry name" value="S_TKc"/>
    <property type="match status" value="1"/>
</dbReference>
<keyword evidence="5" id="KW-0808">Transferase</keyword>
<evidence type="ECO:0000256" key="12">
    <source>
        <dbReference type="PROSITE-ProRule" id="PRU10141"/>
    </source>
</evidence>
<dbReference type="PANTHER" id="PTHR24347">
    <property type="entry name" value="SERINE/THREONINE-PROTEIN KINASE"/>
    <property type="match status" value="1"/>
</dbReference>
<feature type="compositionally biased region" description="Low complexity" evidence="14">
    <location>
        <begin position="354"/>
        <end position="384"/>
    </location>
</feature>
<keyword evidence="17" id="KW-1185">Reference proteome</keyword>
<evidence type="ECO:0000256" key="6">
    <source>
        <dbReference type="ARBA" id="ARBA00022741"/>
    </source>
</evidence>
<dbReference type="PROSITE" id="PS50011">
    <property type="entry name" value="PROTEIN_KINASE_DOM"/>
    <property type="match status" value="1"/>
</dbReference>
<keyword evidence="8 12" id="KW-0067">ATP-binding</keyword>
<gene>
    <name evidence="16" type="ORF">BABINDRAFT_161859</name>
</gene>
<evidence type="ECO:0000256" key="9">
    <source>
        <dbReference type="ARBA" id="ARBA00022860"/>
    </source>
</evidence>
<dbReference type="SUPFAM" id="SSF56112">
    <property type="entry name" value="Protein kinase-like (PK-like)"/>
    <property type="match status" value="1"/>
</dbReference>
<dbReference type="EMBL" id="KV454432">
    <property type="protein sequence ID" value="ODQ79463.1"/>
    <property type="molecule type" value="Genomic_DNA"/>
</dbReference>
<accession>A0A1E3QP43</accession>
<dbReference type="CDD" id="cd05117">
    <property type="entry name" value="STKc_CAMK"/>
    <property type="match status" value="1"/>
</dbReference>
<protein>
    <recommendedName>
        <fullName evidence="2">calcium/calmodulin-dependent protein kinase</fullName>
        <ecNumber evidence="2">2.7.11.17</ecNumber>
    </recommendedName>
</protein>
<evidence type="ECO:0000313" key="17">
    <source>
        <dbReference type="Proteomes" id="UP000094336"/>
    </source>
</evidence>
<comment type="similarity">
    <text evidence="1">Belongs to the protein kinase superfamily. CAMK Ser/Thr protein kinase family. CaMK subfamily.</text>
</comment>
<dbReference type="PROSITE" id="PS00107">
    <property type="entry name" value="PROTEIN_KINASE_ATP"/>
    <property type="match status" value="1"/>
</dbReference>
<dbReference type="STRING" id="984486.A0A1E3QP43"/>
<dbReference type="GO" id="GO:0004683">
    <property type="term" value="F:calcium/calmodulin-dependent protein kinase activity"/>
    <property type="evidence" value="ECO:0007669"/>
    <property type="project" value="UniProtKB-EC"/>
</dbReference>
<organism evidence="16 17">
    <name type="scientific">Babjeviella inositovora NRRL Y-12698</name>
    <dbReference type="NCBI Taxonomy" id="984486"/>
    <lineage>
        <taxon>Eukaryota</taxon>
        <taxon>Fungi</taxon>
        <taxon>Dikarya</taxon>
        <taxon>Ascomycota</taxon>
        <taxon>Saccharomycotina</taxon>
        <taxon>Pichiomycetes</taxon>
        <taxon>Serinales incertae sedis</taxon>
        <taxon>Babjeviella</taxon>
    </lineage>
</organism>
<feature type="region of interest" description="Disordered" evidence="14">
    <location>
        <begin position="342"/>
        <end position="393"/>
    </location>
</feature>
<dbReference type="InterPro" id="IPR008271">
    <property type="entry name" value="Ser/Thr_kinase_AS"/>
</dbReference>
<keyword evidence="7" id="KW-0418">Kinase</keyword>
<dbReference type="OrthoDB" id="40902at2759"/>
<evidence type="ECO:0000256" key="4">
    <source>
        <dbReference type="ARBA" id="ARBA00022553"/>
    </source>
</evidence>
<dbReference type="Pfam" id="PF00069">
    <property type="entry name" value="Pkinase"/>
    <property type="match status" value="1"/>
</dbReference>
<dbReference type="EC" id="2.7.11.17" evidence="2"/>
<evidence type="ECO:0000259" key="15">
    <source>
        <dbReference type="PROSITE" id="PS50011"/>
    </source>
</evidence>
<dbReference type="InterPro" id="IPR000719">
    <property type="entry name" value="Prot_kinase_dom"/>
</dbReference>
<evidence type="ECO:0000256" key="8">
    <source>
        <dbReference type="ARBA" id="ARBA00022840"/>
    </source>
</evidence>
<evidence type="ECO:0000313" key="16">
    <source>
        <dbReference type="EMBL" id="ODQ79463.1"/>
    </source>
</evidence>
<dbReference type="InterPro" id="IPR017441">
    <property type="entry name" value="Protein_kinase_ATP_BS"/>
</dbReference>
<evidence type="ECO:0000256" key="10">
    <source>
        <dbReference type="ARBA" id="ARBA00047307"/>
    </source>
</evidence>
<dbReference type="PROSITE" id="PS00108">
    <property type="entry name" value="PROTEIN_KINASE_ST"/>
    <property type="match status" value="1"/>
</dbReference>
<evidence type="ECO:0000256" key="5">
    <source>
        <dbReference type="ARBA" id="ARBA00022679"/>
    </source>
</evidence>
<dbReference type="FunFam" id="1.10.510.10:FF:000449">
    <property type="entry name" value="Calcium/calmodulin-dependent protein kinase"/>
    <property type="match status" value="1"/>
</dbReference>
<reference evidence="17" key="1">
    <citation type="submission" date="2016-05" db="EMBL/GenBank/DDBJ databases">
        <title>Comparative genomics of biotechnologically important yeasts.</title>
        <authorList>
            <consortium name="DOE Joint Genome Institute"/>
            <person name="Riley R."/>
            <person name="Haridas S."/>
            <person name="Wolfe K.H."/>
            <person name="Lopes M.R."/>
            <person name="Hittinger C.T."/>
            <person name="Goker M."/>
            <person name="Salamov A."/>
            <person name="Wisecaver J."/>
            <person name="Long T.M."/>
            <person name="Aerts A.L."/>
            <person name="Barry K."/>
            <person name="Choi C."/>
            <person name="Clum A."/>
            <person name="Coughlan A.Y."/>
            <person name="Deshpande S."/>
            <person name="Douglass A.P."/>
            <person name="Hanson S.J."/>
            <person name="Klenk H.-P."/>
            <person name="Labutti K."/>
            <person name="Lapidus A."/>
            <person name="Lindquist E."/>
            <person name="Lipzen A."/>
            <person name="Meier-Kolthoff J.P."/>
            <person name="Ohm R.A."/>
            <person name="Otillar R.P."/>
            <person name="Pangilinan J."/>
            <person name="Peng Y."/>
            <person name="Rokas A."/>
            <person name="Rosa C.A."/>
            <person name="Scheuner C."/>
            <person name="Sibirny A.A."/>
            <person name="Slot J.C."/>
            <person name="Stielow J.B."/>
            <person name="Sun H."/>
            <person name="Kurtzman C.P."/>
            <person name="Blackwell M."/>
            <person name="Grigoriev I.V."/>
            <person name="Jeffries T.W."/>
        </authorList>
    </citation>
    <scope>NUCLEOTIDE SEQUENCE [LARGE SCALE GENOMIC DNA]</scope>
    <source>
        <strain evidence="17">NRRL Y-12698</strain>
    </source>
</reference>
<keyword evidence="9" id="KW-0112">Calmodulin-binding</keyword>
<dbReference type="GO" id="GO:0030447">
    <property type="term" value="P:filamentous growth"/>
    <property type="evidence" value="ECO:0007669"/>
    <property type="project" value="UniProtKB-ARBA"/>
</dbReference>